<proteinExistence type="predicted"/>
<dbReference type="EnsemblMetazoa" id="GPAI040491-RA">
    <property type="protein sequence ID" value="GPAI040491-PA"/>
    <property type="gene ID" value="GPAI040491"/>
</dbReference>
<keyword evidence="1" id="KW-0472">Membrane</keyword>
<keyword evidence="1" id="KW-0812">Transmembrane</keyword>
<dbReference type="VEuPathDB" id="VectorBase:GPAI040491"/>
<keyword evidence="1" id="KW-1133">Transmembrane helix</keyword>
<evidence type="ECO:0000313" key="2">
    <source>
        <dbReference type="EnsemblMetazoa" id="GPAI040491-PA"/>
    </source>
</evidence>
<evidence type="ECO:0000256" key="1">
    <source>
        <dbReference type="SAM" id="Phobius"/>
    </source>
</evidence>
<reference evidence="2" key="2">
    <citation type="submission" date="2020-05" db="UniProtKB">
        <authorList>
            <consortium name="EnsemblMetazoa"/>
        </authorList>
    </citation>
    <scope>IDENTIFICATION</scope>
    <source>
        <strain evidence="2">IAEA</strain>
    </source>
</reference>
<name>A0A1B0ABT1_GLOPL</name>
<keyword evidence="3" id="KW-1185">Reference proteome</keyword>
<evidence type="ECO:0000313" key="3">
    <source>
        <dbReference type="Proteomes" id="UP000092445"/>
    </source>
</evidence>
<dbReference type="Proteomes" id="UP000092445">
    <property type="component" value="Unassembled WGS sequence"/>
</dbReference>
<organism evidence="2 3">
    <name type="scientific">Glossina pallidipes</name>
    <name type="common">Tsetse fly</name>
    <dbReference type="NCBI Taxonomy" id="7398"/>
    <lineage>
        <taxon>Eukaryota</taxon>
        <taxon>Metazoa</taxon>
        <taxon>Ecdysozoa</taxon>
        <taxon>Arthropoda</taxon>
        <taxon>Hexapoda</taxon>
        <taxon>Insecta</taxon>
        <taxon>Pterygota</taxon>
        <taxon>Neoptera</taxon>
        <taxon>Endopterygota</taxon>
        <taxon>Diptera</taxon>
        <taxon>Brachycera</taxon>
        <taxon>Muscomorpha</taxon>
        <taxon>Hippoboscoidea</taxon>
        <taxon>Glossinidae</taxon>
        <taxon>Glossina</taxon>
    </lineage>
</organism>
<accession>A0A1B0ABT1</accession>
<sequence length="520" mass="57016">MAAVVFADKGRAMPTELEETLLDPLPVSESGGLEKEHTRNTRGLKFGGGCGYNPCGGGGGGGGYRPGYGGGGGFRPGFGGGGGGYRPGYGGGGGFRPGFGGGGGGYRPGFGGGGGFRPGGGGGGCPGGCGNSGATATASASSHGWVPSDSVLHSGLRLYEKWNFKGMPMLKACTSSTAGFQPRKEFDYPNDFGLSLSQVLRTIADDENFEINSKTLKFFKSKKFENSFHNLTKETFLNQEEIEIPAHLINRTNRKNLRSVYMEQFCRPSEVGQRVCNAWLYHALKHCRKLADNEHLDDTYRPEINAYSLLLPKDLIHPQSLDLCDCVPLFWDFVGHYVKKTTYYAIASVINSLFETVVIALFGLTALASILLLVIGIYRQHDRKRVEKAHDTSLVLEKCKLMVPKLRLYMAREELRHLSVKYFMESVEFWAFDGTSMFVVYAASKLAPFYNVPSRVSPRNGYYIKITIGSTEDTKCFFLKRKALVLGPNEDVLVKKMICMLVNSRIENKILARRRDHSGT</sequence>
<dbReference type="STRING" id="7398.A0A1B0ABT1"/>
<reference evidence="3" key="1">
    <citation type="submission" date="2014-03" db="EMBL/GenBank/DDBJ databases">
        <authorList>
            <person name="Aksoy S."/>
            <person name="Warren W."/>
            <person name="Wilson R.K."/>
        </authorList>
    </citation>
    <scope>NUCLEOTIDE SEQUENCE [LARGE SCALE GENOMIC DNA]</scope>
    <source>
        <strain evidence="3">IAEA</strain>
    </source>
</reference>
<feature type="transmembrane region" description="Helical" evidence="1">
    <location>
        <begin position="357"/>
        <end position="378"/>
    </location>
</feature>
<dbReference type="AlphaFoldDB" id="A0A1B0ABT1"/>
<protein>
    <submittedName>
        <fullName evidence="2">Uncharacterized protein</fullName>
    </submittedName>
</protein>